<dbReference type="Pfam" id="PF01807">
    <property type="entry name" value="Zn_ribbon_DnaG"/>
    <property type="match status" value="1"/>
</dbReference>
<protein>
    <recommendedName>
        <fullName evidence="13">DNA primase</fullName>
        <ecNumber evidence="13">2.7.7.101</ecNumber>
    </recommendedName>
</protein>
<proteinExistence type="inferred from homology"/>
<dbReference type="InterPro" id="IPR050219">
    <property type="entry name" value="DnaG_primase"/>
</dbReference>
<dbReference type="GO" id="GO:0005737">
    <property type="term" value="C:cytoplasm"/>
    <property type="evidence" value="ECO:0007669"/>
    <property type="project" value="TreeGrafter"/>
</dbReference>
<dbReference type="SMART" id="SM00493">
    <property type="entry name" value="TOPRIM"/>
    <property type="match status" value="1"/>
</dbReference>
<comment type="caution">
    <text evidence="13">Lacks conserved residue(s) required for the propagation of feature annotation.</text>
</comment>
<evidence type="ECO:0000256" key="13">
    <source>
        <dbReference type="HAMAP-Rule" id="MF_00974"/>
    </source>
</evidence>
<evidence type="ECO:0000259" key="14">
    <source>
        <dbReference type="PROSITE" id="PS50880"/>
    </source>
</evidence>
<keyword evidence="7" id="KW-0479">Metal-binding</keyword>
<evidence type="ECO:0000256" key="2">
    <source>
        <dbReference type="ARBA" id="ARBA00022478"/>
    </source>
</evidence>
<comment type="cofactor">
    <cofactor evidence="1">
        <name>Zn(2+)</name>
        <dbReference type="ChEBI" id="CHEBI:29105"/>
    </cofactor>
</comment>
<dbReference type="OrthoDB" id="9803773at2"/>
<dbReference type="GO" id="GO:0006269">
    <property type="term" value="P:DNA replication, synthesis of primer"/>
    <property type="evidence" value="ECO:0007669"/>
    <property type="project" value="UniProtKB-UniRule"/>
</dbReference>
<dbReference type="EC" id="2.7.7.101" evidence="13"/>
<evidence type="ECO:0000256" key="9">
    <source>
        <dbReference type="ARBA" id="ARBA00022833"/>
    </source>
</evidence>
<evidence type="ECO:0000256" key="4">
    <source>
        <dbReference type="ARBA" id="ARBA00022679"/>
    </source>
</evidence>
<keyword evidence="3 13" id="KW-0639">Primosome</keyword>
<dbReference type="Gene3D" id="3.90.980.10">
    <property type="entry name" value="DNA primase, catalytic core, N-terminal domain"/>
    <property type="match status" value="1"/>
</dbReference>
<evidence type="ECO:0000256" key="6">
    <source>
        <dbReference type="ARBA" id="ARBA00022705"/>
    </source>
</evidence>
<dbReference type="HAMAP" id="MF_00974">
    <property type="entry name" value="DNA_primase_DnaG"/>
    <property type="match status" value="1"/>
</dbReference>
<dbReference type="InterPro" id="IPR019475">
    <property type="entry name" value="DNA_primase_DnaB-bd"/>
</dbReference>
<gene>
    <name evidence="13" type="primary">dnaG</name>
    <name evidence="15" type="ORF">SAMN05443667_101346</name>
</gene>
<dbReference type="InterPro" id="IPR034151">
    <property type="entry name" value="TOPRIM_DnaG_bac"/>
</dbReference>
<evidence type="ECO:0000256" key="8">
    <source>
        <dbReference type="ARBA" id="ARBA00022771"/>
    </source>
</evidence>
<dbReference type="AlphaFoldDB" id="A0A1H3X2D4"/>
<name>A0A1H3X2D4_9FLAO</name>
<keyword evidence="5 13" id="KW-0548">Nucleotidyltransferase</keyword>
<evidence type="ECO:0000256" key="1">
    <source>
        <dbReference type="ARBA" id="ARBA00001947"/>
    </source>
</evidence>
<dbReference type="Gene3D" id="3.40.1360.10">
    <property type="match status" value="1"/>
</dbReference>
<comment type="subunit">
    <text evidence="13">Monomer. Interacts with DnaB.</text>
</comment>
<keyword evidence="16" id="KW-1185">Reference proteome</keyword>
<evidence type="ECO:0000256" key="12">
    <source>
        <dbReference type="ARBA" id="ARBA00023163"/>
    </source>
</evidence>
<evidence type="ECO:0000256" key="11">
    <source>
        <dbReference type="ARBA" id="ARBA00023125"/>
    </source>
</evidence>
<feature type="domain" description="Toprim" evidence="14">
    <location>
        <begin position="259"/>
        <end position="340"/>
    </location>
</feature>
<dbReference type="SMART" id="SM00400">
    <property type="entry name" value="ZnF_CHCC"/>
    <property type="match status" value="1"/>
</dbReference>
<dbReference type="RefSeq" id="WP_091083826.1">
    <property type="nucleotide sequence ID" value="NZ_FNRD01000001.1"/>
</dbReference>
<keyword evidence="2 13" id="KW-0240">DNA-directed RNA polymerase</keyword>
<keyword evidence="10" id="KW-0460">Magnesium</keyword>
<organism evidence="15 16">
    <name type="scientific">Flavobacterium gillisiae</name>
    <dbReference type="NCBI Taxonomy" id="150146"/>
    <lineage>
        <taxon>Bacteria</taxon>
        <taxon>Pseudomonadati</taxon>
        <taxon>Bacteroidota</taxon>
        <taxon>Flavobacteriia</taxon>
        <taxon>Flavobacteriales</taxon>
        <taxon>Flavobacteriaceae</taxon>
        <taxon>Flavobacterium</taxon>
    </lineage>
</organism>
<evidence type="ECO:0000256" key="7">
    <source>
        <dbReference type="ARBA" id="ARBA00022723"/>
    </source>
</evidence>
<dbReference type="GO" id="GO:0003899">
    <property type="term" value="F:DNA-directed RNA polymerase activity"/>
    <property type="evidence" value="ECO:0007669"/>
    <property type="project" value="UniProtKB-UniRule"/>
</dbReference>
<evidence type="ECO:0000313" key="16">
    <source>
        <dbReference type="Proteomes" id="UP000198951"/>
    </source>
</evidence>
<keyword evidence="9" id="KW-0862">Zinc</keyword>
<dbReference type="Pfam" id="PF13155">
    <property type="entry name" value="Toprim_2"/>
    <property type="match status" value="1"/>
</dbReference>
<reference evidence="16" key="1">
    <citation type="submission" date="2016-10" db="EMBL/GenBank/DDBJ databases">
        <authorList>
            <person name="Varghese N."/>
            <person name="Submissions S."/>
        </authorList>
    </citation>
    <scope>NUCLEOTIDE SEQUENCE [LARGE SCALE GENOMIC DNA]</scope>
    <source>
        <strain evidence="16">DSM 22376</strain>
    </source>
</reference>
<dbReference type="EMBL" id="FNRD01000001">
    <property type="protein sequence ID" value="SDZ93403.1"/>
    <property type="molecule type" value="Genomic_DNA"/>
</dbReference>
<dbReference type="PANTHER" id="PTHR30313">
    <property type="entry name" value="DNA PRIMASE"/>
    <property type="match status" value="1"/>
</dbReference>
<dbReference type="InterPro" id="IPR037068">
    <property type="entry name" value="DNA_primase_core_N_sf"/>
</dbReference>
<dbReference type="SUPFAM" id="SSF56731">
    <property type="entry name" value="DNA primase core"/>
    <property type="match status" value="1"/>
</dbReference>
<evidence type="ECO:0000313" key="15">
    <source>
        <dbReference type="EMBL" id="SDZ93403.1"/>
    </source>
</evidence>
<dbReference type="Pfam" id="PF08275">
    <property type="entry name" value="DNAG_N"/>
    <property type="match status" value="1"/>
</dbReference>
<comment type="function">
    <text evidence="13">RNA polymerase that catalyzes the synthesis of short RNA molecules used as primers for DNA polymerase during DNA replication.</text>
</comment>
<dbReference type="GO" id="GO:0008270">
    <property type="term" value="F:zinc ion binding"/>
    <property type="evidence" value="ECO:0007669"/>
    <property type="project" value="UniProtKB-KW"/>
</dbReference>
<dbReference type="NCBIfam" id="TIGR01391">
    <property type="entry name" value="dnaG"/>
    <property type="match status" value="1"/>
</dbReference>
<dbReference type="Proteomes" id="UP000198951">
    <property type="component" value="Unassembled WGS sequence"/>
</dbReference>
<dbReference type="InterPro" id="IPR006295">
    <property type="entry name" value="DNA_primase_DnaG"/>
</dbReference>
<dbReference type="GO" id="GO:0003677">
    <property type="term" value="F:DNA binding"/>
    <property type="evidence" value="ECO:0007669"/>
    <property type="project" value="UniProtKB-KW"/>
</dbReference>
<evidence type="ECO:0000256" key="5">
    <source>
        <dbReference type="ARBA" id="ARBA00022695"/>
    </source>
</evidence>
<evidence type="ECO:0000256" key="10">
    <source>
        <dbReference type="ARBA" id="ARBA00022842"/>
    </source>
</evidence>
<dbReference type="InterPro" id="IPR013264">
    <property type="entry name" value="DNAG_N"/>
</dbReference>
<dbReference type="Pfam" id="PF10410">
    <property type="entry name" value="DnaB_bind"/>
    <property type="match status" value="1"/>
</dbReference>
<keyword evidence="11 13" id="KW-0238">DNA-binding</keyword>
<dbReference type="CDD" id="cd03364">
    <property type="entry name" value="TOPRIM_DnaG_primases"/>
    <property type="match status" value="1"/>
</dbReference>
<dbReference type="FunFam" id="3.90.580.10:FF:000001">
    <property type="entry name" value="DNA primase"/>
    <property type="match status" value="1"/>
</dbReference>
<dbReference type="Gene3D" id="3.90.580.10">
    <property type="entry name" value="Zinc finger, CHC2-type domain"/>
    <property type="match status" value="1"/>
</dbReference>
<dbReference type="InterPro" id="IPR036977">
    <property type="entry name" value="DNA_primase_Znf_CHC2"/>
</dbReference>
<dbReference type="STRING" id="150146.SAMN05443667_101346"/>
<keyword evidence="12 13" id="KW-0804">Transcription</keyword>
<dbReference type="InterPro" id="IPR006171">
    <property type="entry name" value="TOPRIM_dom"/>
</dbReference>
<accession>A0A1H3X2D4</accession>
<keyword evidence="4 13" id="KW-0808">Transferase</keyword>
<sequence>MITKATIDTVFETARVEEVIGDFVQLKRAGSNFKGLSPFSDERSPSFMVSPAKGIWKDFSSGKGGNSIAFVMEHEHFTYPEAIRYLARKYNIEIEETEQTNEEKANTDIRESMYLVSEFAKDYFHRTLLKSEEGKAIGLSYFKERGFTNETIEKFSLGYSPEAWDAFTKEALGKGYKLEFLESTGLTIAREDRPFDRFKSRVMFPIQSMSGRVLGFGGRILTNDKKAAKYLNSPESEIYHKSKVLYGIYQAKQSIAKLNNCFLVEGYTDVIQFNQSGIENVVASSGTALTPDQIRLINRLTKNITVLFDGDAAGLRASVRGIDLILEEGMNVKVCTFPDGEDPDSFAKKTSHDDLVAYLENNAKDFIQFKASLLMNEAKNDPIKKADLIRDMVVSISKIPDRIQREIYIQECSRIMDISEQVLVSTLAQLVQKDTLEVGKKQKQDYKPLEVVQSENPADAEKVDILYRLERKIIEMLLLYGDQTEEFEDVLLKSNGEGEIEHVVEKKEYKVFHRIYLSLQEDEVELANPLFRDIFNDLINYFLQNDGFSLEQYLMHLQPEFAQEVTDILMEDERLVMHNWEGQNIFPKYKKDTIGQNVSETILTLRWYLVGKIIEEIKSSITSESDNTEPMTMIRDYLGLTFAFSKKLGRVMSRF</sequence>
<keyword evidence="6 13" id="KW-0235">DNA replication</keyword>
<dbReference type="GO" id="GO:0000428">
    <property type="term" value="C:DNA-directed RNA polymerase complex"/>
    <property type="evidence" value="ECO:0007669"/>
    <property type="project" value="UniProtKB-KW"/>
</dbReference>
<dbReference type="PANTHER" id="PTHR30313:SF2">
    <property type="entry name" value="DNA PRIMASE"/>
    <property type="match status" value="1"/>
</dbReference>
<dbReference type="SUPFAM" id="SSF57783">
    <property type="entry name" value="Zinc beta-ribbon"/>
    <property type="match status" value="1"/>
</dbReference>
<comment type="similarity">
    <text evidence="13">Belongs to the DnaG primase family.</text>
</comment>
<keyword evidence="8" id="KW-0863">Zinc-finger</keyword>
<dbReference type="PROSITE" id="PS50880">
    <property type="entry name" value="TOPRIM"/>
    <property type="match status" value="1"/>
</dbReference>
<comment type="catalytic activity">
    <reaction evidence="13">
        <text>ssDNA + n NTP = ssDNA/pppN(pN)n-1 hybrid + (n-1) diphosphate.</text>
        <dbReference type="EC" id="2.7.7.101"/>
    </reaction>
</comment>
<dbReference type="InterPro" id="IPR030846">
    <property type="entry name" value="DnaG_bac"/>
</dbReference>
<dbReference type="GO" id="GO:1990077">
    <property type="term" value="C:primosome complex"/>
    <property type="evidence" value="ECO:0007669"/>
    <property type="project" value="UniProtKB-KW"/>
</dbReference>
<evidence type="ECO:0000256" key="3">
    <source>
        <dbReference type="ARBA" id="ARBA00022515"/>
    </source>
</evidence>
<dbReference type="InterPro" id="IPR002694">
    <property type="entry name" value="Znf_CHC2"/>
</dbReference>